<keyword evidence="6" id="KW-1185">Reference proteome</keyword>
<dbReference type="Proteomes" id="UP000609879">
    <property type="component" value="Unassembled WGS sequence"/>
</dbReference>
<dbReference type="EMBL" id="BOMI01000057">
    <property type="protein sequence ID" value="GID74368.1"/>
    <property type="molecule type" value="Genomic_DNA"/>
</dbReference>
<dbReference type="SUPFAM" id="SSF56601">
    <property type="entry name" value="beta-lactamase/transpeptidase-like"/>
    <property type="match status" value="1"/>
</dbReference>
<comment type="similarity">
    <text evidence="1">Belongs to the glutaminase family.</text>
</comment>
<evidence type="ECO:0000256" key="1">
    <source>
        <dbReference type="ARBA" id="ARBA00011076"/>
    </source>
</evidence>
<dbReference type="InterPro" id="IPR012338">
    <property type="entry name" value="Beta-lactam/transpept-like"/>
</dbReference>
<organism evidence="5 6">
    <name type="scientific">Paractinoplanes deccanensis</name>
    <dbReference type="NCBI Taxonomy" id="113561"/>
    <lineage>
        <taxon>Bacteria</taxon>
        <taxon>Bacillati</taxon>
        <taxon>Actinomycetota</taxon>
        <taxon>Actinomycetes</taxon>
        <taxon>Micromonosporales</taxon>
        <taxon>Micromonosporaceae</taxon>
        <taxon>Paractinoplanes</taxon>
    </lineage>
</organism>
<comment type="caution">
    <text evidence="5">The sequence shown here is derived from an EMBL/GenBank/DDBJ whole genome shotgun (WGS) entry which is preliminary data.</text>
</comment>
<evidence type="ECO:0000313" key="6">
    <source>
        <dbReference type="Proteomes" id="UP000609879"/>
    </source>
</evidence>
<protein>
    <recommendedName>
        <fullName evidence="2">glutaminase</fullName>
        <ecNumber evidence="2">3.5.1.2</ecNumber>
    </recommendedName>
</protein>
<evidence type="ECO:0000256" key="4">
    <source>
        <dbReference type="ARBA" id="ARBA00049534"/>
    </source>
</evidence>
<gene>
    <name evidence="5" type="primary">glsA2</name>
    <name evidence="5" type="ORF">Ade02nite_30090</name>
</gene>
<keyword evidence="3" id="KW-0378">Hydrolase</keyword>
<name>A0ABQ3Y305_9ACTN</name>
<dbReference type="Gene3D" id="3.40.710.10">
    <property type="entry name" value="DD-peptidase/beta-lactamase superfamily"/>
    <property type="match status" value="2"/>
</dbReference>
<dbReference type="EC" id="3.5.1.2" evidence="2"/>
<dbReference type="RefSeq" id="WP_203762557.1">
    <property type="nucleotide sequence ID" value="NZ_BAAABO010000006.1"/>
</dbReference>
<comment type="catalytic activity">
    <reaction evidence="4">
        <text>L-glutamine + H2O = L-glutamate + NH4(+)</text>
        <dbReference type="Rhea" id="RHEA:15889"/>
        <dbReference type="ChEBI" id="CHEBI:15377"/>
        <dbReference type="ChEBI" id="CHEBI:28938"/>
        <dbReference type="ChEBI" id="CHEBI:29985"/>
        <dbReference type="ChEBI" id="CHEBI:58359"/>
        <dbReference type="EC" id="3.5.1.2"/>
    </reaction>
</comment>
<dbReference type="PANTHER" id="PTHR12544">
    <property type="entry name" value="GLUTAMINASE"/>
    <property type="match status" value="1"/>
</dbReference>
<reference evidence="5 6" key="1">
    <citation type="submission" date="2021-01" db="EMBL/GenBank/DDBJ databases">
        <title>Whole genome shotgun sequence of Actinoplanes deccanensis NBRC 13994.</title>
        <authorList>
            <person name="Komaki H."/>
            <person name="Tamura T."/>
        </authorList>
    </citation>
    <scope>NUCLEOTIDE SEQUENCE [LARGE SCALE GENOMIC DNA]</scope>
    <source>
        <strain evidence="5 6">NBRC 13994</strain>
    </source>
</reference>
<dbReference type="PANTHER" id="PTHR12544:SF48">
    <property type="entry name" value="GLUTAMINASE 1"/>
    <property type="match status" value="1"/>
</dbReference>
<proteinExistence type="inferred from homology"/>
<evidence type="ECO:0000313" key="5">
    <source>
        <dbReference type="EMBL" id="GID74368.1"/>
    </source>
</evidence>
<evidence type="ECO:0000256" key="2">
    <source>
        <dbReference type="ARBA" id="ARBA00012918"/>
    </source>
</evidence>
<evidence type="ECO:0000256" key="3">
    <source>
        <dbReference type="ARBA" id="ARBA00022801"/>
    </source>
</evidence>
<dbReference type="Pfam" id="PF04960">
    <property type="entry name" value="Glutaminase"/>
    <property type="match status" value="2"/>
</dbReference>
<sequence length="215" mass="22948">MDAYVSTGHLPSPEQVRLAIDEAYEKFRTVTEGAPSHVYPAPARVPVDLFGICAAGTRGGRYAAGDADHGFTIMSVAKPFVFALVCEQLGAETMRQRLGVNATGLSRFAGRPLETDQQTYASASATNHRNRALADLLPTYGMLGCDPMEAVGLYMRQSGVNPITRERVVESPGKGALSTVAPPLDRYGNSVRGQLAARYLATRLGLTLFASEPAS</sequence>
<accession>A0ABQ3Y305</accession>
<dbReference type="InterPro" id="IPR015868">
    <property type="entry name" value="Glutaminase"/>
</dbReference>